<organism evidence="5 6">
    <name type="scientific">Candidatus Woesebacteria bacterium GW2011_GWA1_37_8</name>
    <dbReference type="NCBI Taxonomy" id="1618546"/>
    <lineage>
        <taxon>Bacteria</taxon>
        <taxon>Candidatus Woeseibacteriota</taxon>
    </lineage>
</organism>
<dbReference type="InterPro" id="IPR050361">
    <property type="entry name" value="MPP/UQCRC_Complex"/>
</dbReference>
<dbReference type="InterPro" id="IPR011249">
    <property type="entry name" value="Metalloenz_LuxS/M16"/>
</dbReference>
<dbReference type="Pfam" id="PF00675">
    <property type="entry name" value="Peptidase_M16"/>
    <property type="match status" value="1"/>
</dbReference>
<dbReference type="InterPro" id="IPR001431">
    <property type="entry name" value="Pept_M16_Zn_BS"/>
</dbReference>
<evidence type="ECO:0008006" key="7">
    <source>
        <dbReference type="Google" id="ProtNLM"/>
    </source>
</evidence>
<dbReference type="PATRIC" id="fig|1618546.3.peg.426"/>
<sequence length="417" mass="46227">MDYKIVKTKNSLPVLTVEMPSLESACLTFWVKSGSRNEVKNLGGISHFLEHMAFKGGEKYKTALAVSEALDGLGAEYNAATSKEWTAFYVKTRATQIEKAYELLSDMLVTPTLDAKEMEKERGVILEEIAMEEDHPSEKVGSIFSELIFPNHPLGADIAGTPDTVKSMQKADFVNYRSIYYVTQNCLLTLSGGITQKLALDFAEKYFGNLKQGIKSEPILFSESQKKPVTKCIKKATEQSHLILGYLSYPTSDSRKYAQTLLSIILGGGMSSRLFTEIREKRGLAYSVGSSVSTHIDTGVFATYAGTDPKNAEEVVKIIISEHEDVFGSKKITAEELQKSKDYLKGRAALSLEDTFAVNSFFAKRAMFLDTIETPEQYFEKIDAVTLNDLEEVAKDLFKPGKINFASIGPKEIKLPS</sequence>
<comment type="caution">
    <text evidence="5">The sequence shown here is derived from an EMBL/GenBank/DDBJ whole genome shotgun (WGS) entry which is preliminary data.</text>
</comment>
<name>A0A0G0KYG7_9BACT</name>
<gene>
    <name evidence="5" type="ORF">US62_C0013G0019</name>
</gene>
<accession>A0A0G0KYG7</accession>
<comment type="similarity">
    <text evidence="1 2">Belongs to the peptidase M16 family.</text>
</comment>
<dbReference type="AlphaFoldDB" id="A0A0G0KYG7"/>
<protein>
    <recommendedName>
        <fullName evidence="7">Peptidase M16 domain protein</fullName>
    </recommendedName>
</protein>
<dbReference type="GO" id="GO:0004222">
    <property type="term" value="F:metalloendopeptidase activity"/>
    <property type="evidence" value="ECO:0007669"/>
    <property type="project" value="InterPro"/>
</dbReference>
<dbReference type="SUPFAM" id="SSF63411">
    <property type="entry name" value="LuxS/MPP-like metallohydrolase"/>
    <property type="match status" value="2"/>
</dbReference>
<feature type="domain" description="Peptidase M16 N-terminal" evidence="3">
    <location>
        <begin position="14"/>
        <end position="161"/>
    </location>
</feature>
<dbReference type="Proteomes" id="UP000034603">
    <property type="component" value="Unassembled WGS sequence"/>
</dbReference>
<evidence type="ECO:0000259" key="4">
    <source>
        <dbReference type="Pfam" id="PF05193"/>
    </source>
</evidence>
<dbReference type="GO" id="GO:0006508">
    <property type="term" value="P:proteolysis"/>
    <property type="evidence" value="ECO:0007669"/>
    <property type="project" value="InterPro"/>
</dbReference>
<dbReference type="PROSITE" id="PS00143">
    <property type="entry name" value="INSULINASE"/>
    <property type="match status" value="1"/>
</dbReference>
<dbReference type="InterPro" id="IPR007863">
    <property type="entry name" value="Peptidase_M16_C"/>
</dbReference>
<evidence type="ECO:0000313" key="5">
    <source>
        <dbReference type="EMBL" id="KKQ45566.1"/>
    </source>
</evidence>
<dbReference type="Gene3D" id="3.30.830.10">
    <property type="entry name" value="Metalloenzyme, LuxS/M16 peptidase-like"/>
    <property type="match status" value="2"/>
</dbReference>
<dbReference type="EMBL" id="LBTR01000013">
    <property type="protein sequence ID" value="KKQ45566.1"/>
    <property type="molecule type" value="Genomic_DNA"/>
</dbReference>
<dbReference type="PANTHER" id="PTHR11851">
    <property type="entry name" value="METALLOPROTEASE"/>
    <property type="match status" value="1"/>
</dbReference>
<feature type="domain" description="Peptidase M16 C-terminal" evidence="4">
    <location>
        <begin position="168"/>
        <end position="342"/>
    </location>
</feature>
<dbReference type="PANTHER" id="PTHR11851:SF49">
    <property type="entry name" value="MITOCHONDRIAL-PROCESSING PEPTIDASE SUBUNIT ALPHA"/>
    <property type="match status" value="1"/>
</dbReference>
<dbReference type="Pfam" id="PF05193">
    <property type="entry name" value="Peptidase_M16_C"/>
    <property type="match status" value="1"/>
</dbReference>
<dbReference type="GO" id="GO:0046872">
    <property type="term" value="F:metal ion binding"/>
    <property type="evidence" value="ECO:0007669"/>
    <property type="project" value="InterPro"/>
</dbReference>
<reference evidence="5 6" key="1">
    <citation type="journal article" date="2015" name="Nature">
        <title>rRNA introns, odd ribosomes, and small enigmatic genomes across a large radiation of phyla.</title>
        <authorList>
            <person name="Brown C.T."/>
            <person name="Hug L.A."/>
            <person name="Thomas B.C."/>
            <person name="Sharon I."/>
            <person name="Castelle C.J."/>
            <person name="Singh A."/>
            <person name="Wilkins M.J."/>
            <person name="Williams K.H."/>
            <person name="Banfield J.F."/>
        </authorList>
    </citation>
    <scope>NUCLEOTIDE SEQUENCE [LARGE SCALE GENOMIC DNA]</scope>
</reference>
<evidence type="ECO:0000313" key="6">
    <source>
        <dbReference type="Proteomes" id="UP000034603"/>
    </source>
</evidence>
<evidence type="ECO:0000259" key="3">
    <source>
        <dbReference type="Pfam" id="PF00675"/>
    </source>
</evidence>
<evidence type="ECO:0000256" key="1">
    <source>
        <dbReference type="ARBA" id="ARBA00007261"/>
    </source>
</evidence>
<dbReference type="InterPro" id="IPR011765">
    <property type="entry name" value="Pept_M16_N"/>
</dbReference>
<evidence type="ECO:0000256" key="2">
    <source>
        <dbReference type="RuleBase" id="RU004447"/>
    </source>
</evidence>
<proteinExistence type="inferred from homology"/>